<accession>A0A7J6KBW7</accession>
<sequence length="71" mass="8190">MKSAGTPEDPEMASCCLEAQRSRATERMSRTSSRREGPKGRRALFSSEVDHKRFYLFKERKLQPMKSVHTS</sequence>
<protein>
    <submittedName>
        <fullName evidence="2">Uncharacterized protein</fullName>
    </submittedName>
</protein>
<feature type="compositionally biased region" description="Basic and acidic residues" evidence="1">
    <location>
        <begin position="20"/>
        <end position="39"/>
    </location>
</feature>
<keyword evidence="3" id="KW-1185">Reference proteome</keyword>
<dbReference type="Proteomes" id="UP000557509">
    <property type="component" value="Unassembled WGS sequence"/>
</dbReference>
<evidence type="ECO:0000256" key="1">
    <source>
        <dbReference type="SAM" id="MobiDB-lite"/>
    </source>
</evidence>
<evidence type="ECO:0000313" key="3">
    <source>
        <dbReference type="Proteomes" id="UP000557509"/>
    </source>
</evidence>
<dbReference type="EMBL" id="JAAUHK010000189">
    <property type="protein sequence ID" value="KAF4644945.1"/>
    <property type="molecule type" value="Genomic_DNA"/>
</dbReference>
<reference evidence="2 3" key="1">
    <citation type="submission" date="2020-03" db="EMBL/GenBank/DDBJ databases">
        <title>Genome sequence of Toxoplasma gondii RH-88 strain.</title>
        <authorList>
            <person name="Lorenzi H.A."/>
            <person name="Venepally P."/>
            <person name="Rozenberg A."/>
            <person name="Sibley D."/>
        </authorList>
    </citation>
    <scope>NUCLEOTIDE SEQUENCE [LARGE SCALE GENOMIC DNA]</scope>
    <source>
        <strain evidence="2 3">RH-88</strain>
    </source>
</reference>
<comment type="caution">
    <text evidence="2">The sequence shown here is derived from an EMBL/GenBank/DDBJ whole genome shotgun (WGS) entry which is preliminary data.</text>
</comment>
<feature type="region of interest" description="Disordered" evidence="1">
    <location>
        <begin position="1"/>
        <end position="45"/>
    </location>
</feature>
<name>A0A7J6KBW7_TOXGO</name>
<dbReference type="AlphaFoldDB" id="A0A7J6KBW7"/>
<proteinExistence type="predicted"/>
<evidence type="ECO:0000313" key="2">
    <source>
        <dbReference type="EMBL" id="KAF4644945.1"/>
    </source>
</evidence>
<gene>
    <name evidence="2" type="ORF">TGRH88_007600</name>
</gene>
<organism evidence="2 3">
    <name type="scientific">Toxoplasma gondii</name>
    <dbReference type="NCBI Taxonomy" id="5811"/>
    <lineage>
        <taxon>Eukaryota</taxon>
        <taxon>Sar</taxon>
        <taxon>Alveolata</taxon>
        <taxon>Apicomplexa</taxon>
        <taxon>Conoidasida</taxon>
        <taxon>Coccidia</taxon>
        <taxon>Eucoccidiorida</taxon>
        <taxon>Eimeriorina</taxon>
        <taxon>Sarcocystidae</taxon>
        <taxon>Toxoplasma</taxon>
    </lineage>
</organism>